<feature type="transmembrane region" description="Helical" evidence="1">
    <location>
        <begin position="41"/>
        <end position="68"/>
    </location>
</feature>
<dbReference type="EMBL" id="JAUIZM010000004">
    <property type="protein sequence ID" value="KAK1386824.1"/>
    <property type="molecule type" value="Genomic_DNA"/>
</dbReference>
<dbReference type="AlphaFoldDB" id="A0AAD8MVQ2"/>
<reference evidence="2" key="1">
    <citation type="submission" date="2023-02" db="EMBL/GenBank/DDBJ databases">
        <title>Genome of toxic invasive species Heracleum sosnowskyi carries increased number of genes despite the absence of recent whole-genome duplications.</title>
        <authorList>
            <person name="Schelkunov M."/>
            <person name="Shtratnikova V."/>
            <person name="Makarenko M."/>
            <person name="Klepikova A."/>
            <person name="Omelchenko D."/>
            <person name="Novikova G."/>
            <person name="Obukhova E."/>
            <person name="Bogdanov V."/>
            <person name="Penin A."/>
            <person name="Logacheva M."/>
        </authorList>
    </citation>
    <scope>NUCLEOTIDE SEQUENCE</scope>
    <source>
        <strain evidence="2">Hsosn_3</strain>
        <tissue evidence="2">Leaf</tissue>
    </source>
</reference>
<keyword evidence="1" id="KW-0472">Membrane</keyword>
<keyword evidence="1" id="KW-0812">Transmembrane</keyword>
<comment type="caution">
    <text evidence="2">The sequence shown here is derived from an EMBL/GenBank/DDBJ whole genome shotgun (WGS) entry which is preliminary data.</text>
</comment>
<proteinExistence type="predicted"/>
<dbReference type="Proteomes" id="UP001237642">
    <property type="component" value="Unassembled WGS sequence"/>
</dbReference>
<evidence type="ECO:0000313" key="2">
    <source>
        <dbReference type="EMBL" id="KAK1386824.1"/>
    </source>
</evidence>
<name>A0AAD8MVQ2_9APIA</name>
<feature type="transmembrane region" description="Helical" evidence="1">
    <location>
        <begin position="130"/>
        <end position="152"/>
    </location>
</feature>
<evidence type="ECO:0000256" key="1">
    <source>
        <dbReference type="SAM" id="Phobius"/>
    </source>
</evidence>
<protein>
    <submittedName>
        <fullName evidence="2">Cytoplasmic membrane protein</fullName>
    </submittedName>
</protein>
<reference evidence="2" key="2">
    <citation type="submission" date="2023-05" db="EMBL/GenBank/DDBJ databases">
        <authorList>
            <person name="Schelkunov M.I."/>
        </authorList>
    </citation>
    <scope>NUCLEOTIDE SEQUENCE</scope>
    <source>
        <strain evidence="2">Hsosn_3</strain>
        <tissue evidence="2">Leaf</tissue>
    </source>
</reference>
<sequence>MWNSISKLGSGAANWFHKRVVDPLVFILKRGAEPNQLTLSAALGVTLGVFPICGVPLFFCGLAIAVLGSRCHAPTVMLSNFVATPLELSLVIPFLRFGELVTGGPHFPLTSDALKKVLKGQASIEVFQSIFHALLGWLVATPIIFVTSYVLFFPCFKILVNKFSTIPSSPKAPALALTDVKLKSLVLAHKLEASPVPPSHTHTQREMSNRLLYKDML</sequence>
<keyword evidence="1" id="KW-1133">Transmembrane helix</keyword>
<gene>
    <name evidence="2" type="ORF">POM88_015002</name>
</gene>
<evidence type="ECO:0000313" key="3">
    <source>
        <dbReference type="Proteomes" id="UP001237642"/>
    </source>
</evidence>
<organism evidence="2 3">
    <name type="scientific">Heracleum sosnowskyi</name>
    <dbReference type="NCBI Taxonomy" id="360622"/>
    <lineage>
        <taxon>Eukaryota</taxon>
        <taxon>Viridiplantae</taxon>
        <taxon>Streptophyta</taxon>
        <taxon>Embryophyta</taxon>
        <taxon>Tracheophyta</taxon>
        <taxon>Spermatophyta</taxon>
        <taxon>Magnoliopsida</taxon>
        <taxon>eudicotyledons</taxon>
        <taxon>Gunneridae</taxon>
        <taxon>Pentapetalae</taxon>
        <taxon>asterids</taxon>
        <taxon>campanulids</taxon>
        <taxon>Apiales</taxon>
        <taxon>Apiaceae</taxon>
        <taxon>Apioideae</taxon>
        <taxon>apioid superclade</taxon>
        <taxon>Tordylieae</taxon>
        <taxon>Tordyliinae</taxon>
        <taxon>Heracleum</taxon>
    </lineage>
</organism>
<dbReference type="PANTHER" id="PTHR35102:SF1">
    <property type="entry name" value="E3 UBIQUITIN-PROTEIN LIGASE"/>
    <property type="match status" value="1"/>
</dbReference>
<accession>A0AAD8MVQ2</accession>
<feature type="transmembrane region" description="Helical" evidence="1">
    <location>
        <begin position="75"/>
        <end position="95"/>
    </location>
</feature>
<dbReference type="PANTHER" id="PTHR35102">
    <property type="entry name" value="E3 UBIQUITIN-PROTEIN LIGASE"/>
    <property type="match status" value="1"/>
</dbReference>
<keyword evidence="3" id="KW-1185">Reference proteome</keyword>